<comment type="caution">
    <text evidence="2">The sequence shown here is derived from an EMBL/GenBank/DDBJ whole genome shotgun (WGS) entry which is preliminary data.</text>
</comment>
<evidence type="ECO:0000256" key="1">
    <source>
        <dbReference type="SAM" id="MobiDB-lite"/>
    </source>
</evidence>
<evidence type="ECO:0000313" key="3">
    <source>
        <dbReference type="Proteomes" id="UP000746747"/>
    </source>
</evidence>
<dbReference type="CDD" id="cd06080">
    <property type="entry name" value="PWWP_MUM1-like"/>
    <property type="match status" value="1"/>
</dbReference>
<dbReference type="EMBL" id="CAKAEH010001552">
    <property type="protein sequence ID" value="CAG9537500.1"/>
    <property type="molecule type" value="Genomic_DNA"/>
</dbReference>
<dbReference type="InterPro" id="IPR035504">
    <property type="entry name" value="MUM1-like_PWWP"/>
</dbReference>
<dbReference type="SUPFAM" id="SSF63748">
    <property type="entry name" value="Tudor/PWWP/MBT"/>
    <property type="match status" value="1"/>
</dbReference>
<evidence type="ECO:0008006" key="4">
    <source>
        <dbReference type="Google" id="ProtNLM"/>
    </source>
</evidence>
<feature type="compositionally biased region" description="Low complexity" evidence="1">
    <location>
        <begin position="188"/>
        <end position="197"/>
    </location>
</feature>
<accession>A0A8J2M134</accession>
<feature type="compositionally biased region" description="Basic and acidic residues" evidence="1">
    <location>
        <begin position="294"/>
        <end position="319"/>
    </location>
</feature>
<dbReference type="AlphaFoldDB" id="A0A8J2M134"/>
<sequence>MSSATFSELSLFFIRSDLKTGDVVWAPYRRFPEWPALVRCVYPKKVTYTFLPIDESSNLKSSIFSCPPQKLRLLTGNESLPAGAKNDMKEAYKAALEILKKSGLLGAGHQMSEELAAFKTNEINKQSVLGDLMKKTKKDSDAASSGDTASNASAPHVWGIGEVVWLSMPNHSEWPGDLMKKTKKDSDAASSGDTASNASAPHVWGIGEVVWLSMPNHSEWPVVIRELKKKFAMVDAFPLKFNCKPERYPLSACQKFELAGKNLEAAIKKERNCELRMALQSVMKYFKRREQMNNIEKSDTEDNDNAKVDIENDTRQGRDRKGRSTTAGLEEELQSADGEAEAKLAGMLREGENKRDGKRRLDKSPSPAAKRQKFSDVMKDLETELSEKLENLCKGDLAWINRARSGRIVKWPILVLKVDNVNKSCVCTELPLDDMSANAEWCLNSEKTLVVQLKNIYLYDTVEAKVDEIDDEELKAAIQQADEIAEGSYQPFDDERNSFDKNGNSSVRENGCKVASSSVLAPKEILRLCKSEMCARHLMAIWTGQFTCARHAGYEPPVVAPLHFELNTGDLLPEMDAIILVEHLDATVAKFKDAMKSSLRRLHYVTTVAVPEAVVFAITQIRYCSGSEANEIFENALLKTVEKTPSEPSDGIGATTGFEQLLKAASKVRCATLGMD</sequence>
<feature type="compositionally biased region" description="Basic and acidic residues" evidence="1">
    <location>
        <begin position="178"/>
        <end position="187"/>
    </location>
</feature>
<reference evidence="2" key="1">
    <citation type="submission" date="2021-09" db="EMBL/GenBank/DDBJ databases">
        <authorList>
            <consortium name="Pathogen Informatics"/>
        </authorList>
    </citation>
    <scope>NUCLEOTIDE SEQUENCE</scope>
</reference>
<feature type="region of interest" description="Disordered" evidence="1">
    <location>
        <begin position="176"/>
        <end position="197"/>
    </location>
</feature>
<evidence type="ECO:0000313" key="2">
    <source>
        <dbReference type="EMBL" id="CAG9537500.1"/>
    </source>
</evidence>
<dbReference type="Proteomes" id="UP000746747">
    <property type="component" value="Unassembled WGS sequence"/>
</dbReference>
<protein>
    <recommendedName>
        <fullName evidence="4">PWWP domain-containing protein</fullName>
    </recommendedName>
</protein>
<gene>
    <name evidence="2" type="ORF">CJOHNSTONI_LOCUS7307</name>
</gene>
<dbReference type="OrthoDB" id="5860380at2759"/>
<feature type="region of interest" description="Disordered" evidence="1">
    <location>
        <begin position="294"/>
        <end position="374"/>
    </location>
</feature>
<keyword evidence="3" id="KW-1185">Reference proteome</keyword>
<organism evidence="2 3">
    <name type="scientific">Cercopithifilaria johnstoni</name>
    <dbReference type="NCBI Taxonomy" id="2874296"/>
    <lineage>
        <taxon>Eukaryota</taxon>
        <taxon>Metazoa</taxon>
        <taxon>Ecdysozoa</taxon>
        <taxon>Nematoda</taxon>
        <taxon>Chromadorea</taxon>
        <taxon>Rhabditida</taxon>
        <taxon>Spirurina</taxon>
        <taxon>Spiruromorpha</taxon>
        <taxon>Filarioidea</taxon>
        <taxon>Onchocercidae</taxon>
        <taxon>Cercopithifilaria</taxon>
    </lineage>
</organism>
<proteinExistence type="predicted"/>
<name>A0A8J2M134_9BILA</name>